<keyword evidence="2" id="KW-0695">RNA-directed DNA polymerase</keyword>
<proteinExistence type="predicted"/>
<name>A0A6G0VWB9_APHCR</name>
<dbReference type="EMBL" id="VUJU01011355">
    <property type="protein sequence ID" value="KAF0711200.1"/>
    <property type="molecule type" value="Genomic_DNA"/>
</dbReference>
<evidence type="ECO:0000259" key="1">
    <source>
        <dbReference type="PROSITE" id="PS50878"/>
    </source>
</evidence>
<dbReference type="InterPro" id="IPR043502">
    <property type="entry name" value="DNA/RNA_pol_sf"/>
</dbReference>
<keyword evidence="2" id="KW-0548">Nucleotidyltransferase</keyword>
<dbReference type="PANTHER" id="PTHR19446">
    <property type="entry name" value="REVERSE TRANSCRIPTASES"/>
    <property type="match status" value="1"/>
</dbReference>
<dbReference type="InterPro" id="IPR000477">
    <property type="entry name" value="RT_dom"/>
</dbReference>
<evidence type="ECO:0000313" key="3">
    <source>
        <dbReference type="Proteomes" id="UP000478052"/>
    </source>
</evidence>
<dbReference type="SUPFAM" id="SSF56672">
    <property type="entry name" value="DNA/RNA polymerases"/>
    <property type="match status" value="1"/>
</dbReference>
<dbReference type="PROSITE" id="PS50878">
    <property type="entry name" value="RT_POL"/>
    <property type="match status" value="1"/>
</dbReference>
<protein>
    <submittedName>
        <fullName evidence="2">LINE-1 reverse transcriptase</fullName>
    </submittedName>
</protein>
<evidence type="ECO:0000313" key="2">
    <source>
        <dbReference type="EMBL" id="KAF0711200.1"/>
    </source>
</evidence>
<dbReference type="OrthoDB" id="6626218at2759"/>
<comment type="caution">
    <text evidence="2">The sequence shown here is derived from an EMBL/GenBank/DDBJ whole genome shotgun (WGS) entry which is preliminary data.</text>
</comment>
<feature type="domain" description="Reverse transcriptase" evidence="1">
    <location>
        <begin position="100"/>
        <end position="375"/>
    </location>
</feature>
<dbReference type="GO" id="GO:0003964">
    <property type="term" value="F:RNA-directed DNA polymerase activity"/>
    <property type="evidence" value="ECO:0007669"/>
    <property type="project" value="UniProtKB-KW"/>
</dbReference>
<dbReference type="Gene3D" id="3.30.70.270">
    <property type="match status" value="1"/>
</dbReference>
<accession>A0A6G0VWB9</accession>
<dbReference type="AlphaFoldDB" id="A0A6G0VWB9"/>
<keyword evidence="3" id="KW-1185">Reference proteome</keyword>
<dbReference type="InterPro" id="IPR043128">
    <property type="entry name" value="Rev_trsase/Diguanyl_cyclase"/>
</dbReference>
<organism evidence="2 3">
    <name type="scientific">Aphis craccivora</name>
    <name type="common">Cowpea aphid</name>
    <dbReference type="NCBI Taxonomy" id="307492"/>
    <lineage>
        <taxon>Eukaryota</taxon>
        <taxon>Metazoa</taxon>
        <taxon>Ecdysozoa</taxon>
        <taxon>Arthropoda</taxon>
        <taxon>Hexapoda</taxon>
        <taxon>Insecta</taxon>
        <taxon>Pterygota</taxon>
        <taxon>Neoptera</taxon>
        <taxon>Paraneoptera</taxon>
        <taxon>Hemiptera</taxon>
        <taxon>Sternorrhyncha</taxon>
        <taxon>Aphidomorpha</taxon>
        <taxon>Aphidoidea</taxon>
        <taxon>Aphididae</taxon>
        <taxon>Aphidini</taxon>
        <taxon>Aphis</taxon>
        <taxon>Aphis</taxon>
    </lineage>
</organism>
<sequence>MTKKLSTVWKMKKSKSKLKMLNVEKIKDPIELLNNNNTNGNFDKYEELIYQTAEPDPEEIDLIIKGLKNFKAPGEDEINPELLKLAGKDLKTELYLLIKDVWKNECMPKDWNLGIICPIFKKGDMKKVTNYRGISLLDTAYKVLSIAILRRLEMYAKDIFGEYQCGFKKGKSTTDHIHTLRQLMEKYYEYNKDLHILFVDFKQAYDNINREQLWITLRNFGIPDKLVRLVQMCNEQTYYKVRFLGEVSTRFECKTGLKQGDTLSPVLFNLALEKVVRNTTDTKEMDVIVTHTLLAYADDIIILRKSKHDIEERARKLINSSSNMGLVINENKTKYMVMTGNATTKGNLHVGDLTFEQSSTQGDEEKLQNFERKILRKMYGPVYNNELDRFERRKNENLQQLYNKPSIRHLLIRKRLEFAGHVWQAEDTLIKKVTESKITGKRPRGKPRQRWYDRVEKDLKKINPLLDMGAALDREKWKDILEAAMVLNGPL</sequence>
<gene>
    <name evidence="2" type="ORF">FWK35_00032322</name>
</gene>
<dbReference type="CDD" id="cd01650">
    <property type="entry name" value="RT_nLTR_like"/>
    <property type="match status" value="1"/>
</dbReference>
<keyword evidence="2" id="KW-0808">Transferase</keyword>
<reference evidence="2 3" key="1">
    <citation type="submission" date="2019-08" db="EMBL/GenBank/DDBJ databases">
        <title>Whole genome of Aphis craccivora.</title>
        <authorList>
            <person name="Voronova N.V."/>
            <person name="Shulinski R.S."/>
            <person name="Bandarenka Y.V."/>
            <person name="Zhorov D.G."/>
            <person name="Warner D."/>
        </authorList>
    </citation>
    <scope>NUCLEOTIDE SEQUENCE [LARGE SCALE GENOMIC DNA]</scope>
    <source>
        <strain evidence="2">180601</strain>
        <tissue evidence="2">Whole Body</tissue>
    </source>
</reference>
<dbReference type="Proteomes" id="UP000478052">
    <property type="component" value="Unassembled WGS sequence"/>
</dbReference>
<dbReference type="Pfam" id="PF00078">
    <property type="entry name" value="RVT_1"/>
    <property type="match status" value="1"/>
</dbReference>